<dbReference type="GO" id="GO:0005525">
    <property type="term" value="F:GTP binding"/>
    <property type="evidence" value="ECO:0007669"/>
    <property type="project" value="UniProtKB-KW"/>
</dbReference>
<dbReference type="AlphaFoldDB" id="A0A9P9YU01"/>
<dbReference type="OrthoDB" id="5914890at2759"/>
<protein>
    <recommendedName>
        <fullName evidence="6">Rab-like protein 3</fullName>
    </recommendedName>
</protein>
<dbReference type="Gene3D" id="3.40.50.300">
    <property type="entry name" value="P-loop containing nucleotide triphosphate hydrolases"/>
    <property type="match status" value="1"/>
</dbReference>
<gene>
    <name evidence="4" type="ORF">M5D96_003976</name>
</gene>
<dbReference type="Proteomes" id="UP001059596">
    <property type="component" value="Unassembled WGS sequence"/>
</dbReference>
<keyword evidence="2" id="KW-0342">GTP-binding</keyword>
<evidence type="ECO:0000256" key="2">
    <source>
        <dbReference type="ARBA" id="ARBA00023134"/>
    </source>
</evidence>
<reference evidence="4" key="1">
    <citation type="journal article" date="2023" name="Genome Biol. Evol.">
        <title>Long-read-based Genome Assembly of Drosophila gunungcola Reveals Fewer Chemosensory Genes in Flower-breeding Species.</title>
        <authorList>
            <person name="Negi A."/>
            <person name="Liao B.Y."/>
            <person name="Yeh S.D."/>
        </authorList>
    </citation>
    <scope>NUCLEOTIDE SEQUENCE</scope>
    <source>
        <strain evidence="4">Sukarami</strain>
    </source>
</reference>
<evidence type="ECO:0008006" key="6">
    <source>
        <dbReference type="Google" id="ProtNLM"/>
    </source>
</evidence>
<evidence type="ECO:0000313" key="5">
    <source>
        <dbReference type="Proteomes" id="UP001059596"/>
    </source>
</evidence>
<keyword evidence="5" id="KW-1185">Reference proteome</keyword>
<dbReference type="InterPro" id="IPR027417">
    <property type="entry name" value="P-loop_NTPase"/>
</dbReference>
<evidence type="ECO:0000256" key="1">
    <source>
        <dbReference type="ARBA" id="ARBA00022741"/>
    </source>
</evidence>
<accession>A0A9P9YU01</accession>
<dbReference type="PANTHER" id="PTHR24073">
    <property type="entry name" value="DRAB5-RELATED"/>
    <property type="match status" value="1"/>
</dbReference>
<proteinExistence type="predicted"/>
<dbReference type="PRINTS" id="PR00449">
    <property type="entry name" value="RASTRNSFRMNG"/>
</dbReference>
<name>A0A9P9YU01_9MUSC</name>
<dbReference type="PROSITE" id="PS51419">
    <property type="entry name" value="RAB"/>
    <property type="match status" value="1"/>
</dbReference>
<comment type="caution">
    <text evidence="4">The sequence shown here is derived from an EMBL/GenBank/DDBJ whole genome shotgun (WGS) entry which is preliminary data.</text>
</comment>
<feature type="region of interest" description="Disordered" evidence="3">
    <location>
        <begin position="67"/>
        <end position="91"/>
    </location>
</feature>
<keyword evidence="1" id="KW-0547">Nucleotide-binding</keyword>
<dbReference type="EMBL" id="JAMKOV010000002">
    <property type="protein sequence ID" value="KAI8042659.1"/>
    <property type="molecule type" value="Genomic_DNA"/>
</dbReference>
<dbReference type="SUPFAM" id="SSF52540">
    <property type="entry name" value="P-loop containing nucleoside triphosphate hydrolases"/>
    <property type="match status" value="1"/>
</dbReference>
<feature type="compositionally biased region" description="Low complexity" evidence="3">
    <location>
        <begin position="67"/>
        <end position="80"/>
    </location>
</feature>
<sequence>MKQKQQNIKDVSTVRILMLGDKGVGKTSLTNLLASSAITPTPASRTVGEGLWNVQVRLHEHSISVSLPPTPTWTSPSSSERSGKHSPYPRRTLNSVASGGILYFVEFYDLNSKMRMRREHRDSFYKNIDGIILVYSLQDLRSQDSLHDWLYEPLRHICKYRHRRTRPILGRQHVPILVVGTRLDKLIRRPLRRFGSIAHQLEADEILLNCQDSESFADRSRNEGKLRDFLDRVVKFKEHFPLSKSYDT</sequence>
<organism evidence="4 5">
    <name type="scientific">Drosophila gunungcola</name>
    <name type="common">fruit fly</name>
    <dbReference type="NCBI Taxonomy" id="103775"/>
    <lineage>
        <taxon>Eukaryota</taxon>
        <taxon>Metazoa</taxon>
        <taxon>Ecdysozoa</taxon>
        <taxon>Arthropoda</taxon>
        <taxon>Hexapoda</taxon>
        <taxon>Insecta</taxon>
        <taxon>Pterygota</taxon>
        <taxon>Neoptera</taxon>
        <taxon>Endopterygota</taxon>
        <taxon>Diptera</taxon>
        <taxon>Brachycera</taxon>
        <taxon>Muscomorpha</taxon>
        <taxon>Ephydroidea</taxon>
        <taxon>Drosophilidae</taxon>
        <taxon>Drosophila</taxon>
        <taxon>Sophophora</taxon>
    </lineage>
</organism>
<evidence type="ECO:0000313" key="4">
    <source>
        <dbReference type="EMBL" id="KAI8042659.1"/>
    </source>
</evidence>
<evidence type="ECO:0000256" key="3">
    <source>
        <dbReference type="SAM" id="MobiDB-lite"/>
    </source>
</evidence>